<dbReference type="RefSeq" id="WP_310423291.1">
    <property type="nucleotide sequence ID" value="NZ_JAVDYC010000001.1"/>
</dbReference>
<sequence>MARYPTVPLPAGEPRMIAGQVRSWVTAPPMRDLVAAFGGELPAGEVGKLLGWLDDFSAAHWDFRRAGGVERDQVRSPHFHPETTATVREAATALGLAEHRRPRHARYDHVLVLGGLGRACLQRVAHAAELLRSGVAATEVAALGSFRPLSAAERAEPGLAGAVHEVDAMEVAVRASFGFPADPFVDRATGPIGHDSWAIRTFPAATGTAPSDTAAPHTAAPHTAAPDTAAPDTAAPSTTAPDTAGAPAVHVLAAPSSEPEKRRAHTPDTYEFWAHRFAVRPGDRILVVTSPIYVPFQHCDAIRMLGLPYRCEVDTVGFDPARAVPPQPATATATDRYLQETRSAILSMQRLLAAADAT</sequence>
<evidence type="ECO:0000256" key="1">
    <source>
        <dbReference type="SAM" id="MobiDB-lite"/>
    </source>
</evidence>
<dbReference type="Proteomes" id="UP001183629">
    <property type="component" value="Unassembled WGS sequence"/>
</dbReference>
<evidence type="ECO:0000313" key="3">
    <source>
        <dbReference type="Proteomes" id="UP001183629"/>
    </source>
</evidence>
<feature type="region of interest" description="Disordered" evidence="1">
    <location>
        <begin position="205"/>
        <end position="244"/>
    </location>
</feature>
<dbReference type="EMBL" id="JAVDYC010000001">
    <property type="protein sequence ID" value="MDR7326858.1"/>
    <property type="molecule type" value="Genomic_DNA"/>
</dbReference>
<organism evidence="2 3">
    <name type="scientific">Catenuloplanes niger</name>
    <dbReference type="NCBI Taxonomy" id="587534"/>
    <lineage>
        <taxon>Bacteria</taxon>
        <taxon>Bacillati</taxon>
        <taxon>Actinomycetota</taxon>
        <taxon>Actinomycetes</taxon>
        <taxon>Micromonosporales</taxon>
        <taxon>Micromonosporaceae</taxon>
        <taxon>Catenuloplanes</taxon>
    </lineage>
</organism>
<evidence type="ECO:0000313" key="2">
    <source>
        <dbReference type="EMBL" id="MDR7326858.1"/>
    </source>
</evidence>
<name>A0AAE3ZZL5_9ACTN</name>
<feature type="compositionally biased region" description="Low complexity" evidence="1">
    <location>
        <begin position="208"/>
        <end position="244"/>
    </location>
</feature>
<reference evidence="2 3" key="1">
    <citation type="submission" date="2023-07" db="EMBL/GenBank/DDBJ databases">
        <title>Sequencing the genomes of 1000 actinobacteria strains.</title>
        <authorList>
            <person name="Klenk H.-P."/>
        </authorList>
    </citation>
    <scope>NUCLEOTIDE SEQUENCE [LARGE SCALE GENOMIC DNA]</scope>
    <source>
        <strain evidence="2 3">DSM 44711</strain>
    </source>
</reference>
<gene>
    <name evidence="2" type="ORF">J2S44_007108</name>
</gene>
<protein>
    <submittedName>
        <fullName evidence="2">Uncharacterized protein</fullName>
    </submittedName>
</protein>
<keyword evidence="3" id="KW-1185">Reference proteome</keyword>
<proteinExistence type="predicted"/>
<comment type="caution">
    <text evidence="2">The sequence shown here is derived from an EMBL/GenBank/DDBJ whole genome shotgun (WGS) entry which is preliminary data.</text>
</comment>
<accession>A0AAE3ZZL5</accession>
<dbReference type="AlphaFoldDB" id="A0AAE3ZZL5"/>